<evidence type="ECO:0000256" key="1">
    <source>
        <dbReference type="ARBA" id="ARBA00004141"/>
    </source>
</evidence>
<dbReference type="PROSITE" id="PS50850">
    <property type="entry name" value="MFS"/>
    <property type="match status" value="1"/>
</dbReference>
<evidence type="ECO:0000256" key="3">
    <source>
        <dbReference type="ARBA" id="ARBA00022692"/>
    </source>
</evidence>
<evidence type="ECO:0000259" key="7">
    <source>
        <dbReference type="PROSITE" id="PS50850"/>
    </source>
</evidence>
<dbReference type="Pfam" id="PF07690">
    <property type="entry name" value="MFS_1"/>
    <property type="match status" value="1"/>
</dbReference>
<feature type="non-terminal residue" evidence="8">
    <location>
        <position position="1"/>
    </location>
</feature>
<dbReference type="Proteomes" id="UP000284706">
    <property type="component" value="Unassembled WGS sequence"/>
</dbReference>
<gene>
    <name evidence="8" type="ORF">CVT26_013261</name>
</gene>
<feature type="transmembrane region" description="Helical" evidence="6">
    <location>
        <begin position="167"/>
        <end position="189"/>
    </location>
</feature>
<evidence type="ECO:0000256" key="5">
    <source>
        <dbReference type="ARBA" id="ARBA00023136"/>
    </source>
</evidence>
<dbReference type="GO" id="GO:0022857">
    <property type="term" value="F:transmembrane transporter activity"/>
    <property type="evidence" value="ECO:0007669"/>
    <property type="project" value="InterPro"/>
</dbReference>
<proteinExistence type="predicted"/>
<feature type="transmembrane region" description="Helical" evidence="6">
    <location>
        <begin position="201"/>
        <end position="223"/>
    </location>
</feature>
<dbReference type="InterPro" id="IPR036259">
    <property type="entry name" value="MFS_trans_sf"/>
</dbReference>
<dbReference type="AlphaFoldDB" id="A0A409WDI5"/>
<comment type="caution">
    <text evidence="8">The sequence shown here is derived from an EMBL/GenBank/DDBJ whole genome shotgun (WGS) entry which is preliminary data.</text>
</comment>
<feature type="transmembrane region" description="Helical" evidence="6">
    <location>
        <begin position="28"/>
        <end position="50"/>
    </location>
</feature>
<dbReference type="Gene3D" id="1.20.1250.20">
    <property type="entry name" value="MFS general substrate transporter like domains"/>
    <property type="match status" value="1"/>
</dbReference>
<feature type="transmembrane region" description="Helical" evidence="6">
    <location>
        <begin position="271"/>
        <end position="291"/>
    </location>
</feature>
<protein>
    <recommendedName>
        <fullName evidence="7">Major facilitator superfamily (MFS) profile domain-containing protein</fullName>
    </recommendedName>
</protein>
<keyword evidence="2" id="KW-0813">Transport</keyword>
<evidence type="ECO:0000256" key="2">
    <source>
        <dbReference type="ARBA" id="ARBA00022448"/>
    </source>
</evidence>
<dbReference type="InParanoid" id="A0A409WDI5"/>
<organism evidence="8 9">
    <name type="scientific">Gymnopilus dilepis</name>
    <dbReference type="NCBI Taxonomy" id="231916"/>
    <lineage>
        <taxon>Eukaryota</taxon>
        <taxon>Fungi</taxon>
        <taxon>Dikarya</taxon>
        <taxon>Basidiomycota</taxon>
        <taxon>Agaricomycotina</taxon>
        <taxon>Agaricomycetes</taxon>
        <taxon>Agaricomycetidae</taxon>
        <taxon>Agaricales</taxon>
        <taxon>Agaricineae</taxon>
        <taxon>Hymenogastraceae</taxon>
        <taxon>Gymnopilus</taxon>
    </lineage>
</organism>
<sequence>PFLGGTLARPADNFPDVFHAKFWSQYPYFLPCLATSGFVFVSVIITALFFKETLFTQKKKLSESSSFPQSWQDSYEGQSNPYLEVSLKSILISSVIISIANYVTLAFLNISISSLLPLFFHMPVEMGGLGLEPEVIGCIMAMYGAGTGIFQCLFFARLVRRYGTRRLFIFSMATFIPVFLTFPLVNLIARVQGLSCGVWGLVAFILFLLFFTDTAYGCILMYVTECAPTPSSLGAVNGLAQTTVSIARAVGPTLSTSLYCFSIQYNIIGGYGAYAVLASFAALALIVAAQLPQRSTTSAN</sequence>
<dbReference type="GO" id="GO:0016020">
    <property type="term" value="C:membrane"/>
    <property type="evidence" value="ECO:0007669"/>
    <property type="project" value="UniProtKB-SubCell"/>
</dbReference>
<keyword evidence="5 6" id="KW-0472">Membrane</keyword>
<dbReference type="EMBL" id="NHYE01005147">
    <property type="protein sequence ID" value="PPQ76549.1"/>
    <property type="molecule type" value="Genomic_DNA"/>
</dbReference>
<dbReference type="InterPro" id="IPR011701">
    <property type="entry name" value="MFS"/>
</dbReference>
<evidence type="ECO:0000313" key="8">
    <source>
        <dbReference type="EMBL" id="PPQ76549.1"/>
    </source>
</evidence>
<keyword evidence="9" id="KW-1185">Reference proteome</keyword>
<feature type="transmembrane region" description="Helical" evidence="6">
    <location>
        <begin position="135"/>
        <end position="155"/>
    </location>
</feature>
<dbReference type="InterPro" id="IPR020846">
    <property type="entry name" value="MFS_dom"/>
</dbReference>
<feature type="domain" description="Major facilitator superfamily (MFS) profile" evidence="7">
    <location>
        <begin position="1"/>
        <end position="296"/>
    </location>
</feature>
<evidence type="ECO:0000256" key="6">
    <source>
        <dbReference type="SAM" id="Phobius"/>
    </source>
</evidence>
<dbReference type="PANTHER" id="PTHR23504:SF15">
    <property type="entry name" value="MAJOR FACILITATOR SUPERFAMILY (MFS) PROFILE DOMAIN-CONTAINING PROTEIN"/>
    <property type="match status" value="1"/>
</dbReference>
<dbReference type="SUPFAM" id="SSF103473">
    <property type="entry name" value="MFS general substrate transporter"/>
    <property type="match status" value="1"/>
</dbReference>
<feature type="transmembrane region" description="Helical" evidence="6">
    <location>
        <begin position="90"/>
        <end position="115"/>
    </location>
</feature>
<evidence type="ECO:0000313" key="9">
    <source>
        <dbReference type="Proteomes" id="UP000284706"/>
    </source>
</evidence>
<reference evidence="8 9" key="1">
    <citation type="journal article" date="2018" name="Evol. Lett.">
        <title>Horizontal gene cluster transfer increased hallucinogenic mushroom diversity.</title>
        <authorList>
            <person name="Reynolds H.T."/>
            <person name="Vijayakumar V."/>
            <person name="Gluck-Thaler E."/>
            <person name="Korotkin H.B."/>
            <person name="Matheny P.B."/>
            <person name="Slot J.C."/>
        </authorList>
    </citation>
    <scope>NUCLEOTIDE SEQUENCE [LARGE SCALE GENOMIC DNA]</scope>
    <source>
        <strain evidence="8 9">SRW20</strain>
    </source>
</reference>
<evidence type="ECO:0000256" key="4">
    <source>
        <dbReference type="ARBA" id="ARBA00022989"/>
    </source>
</evidence>
<comment type="subcellular location">
    <subcellularLocation>
        <location evidence="1">Membrane</location>
        <topology evidence="1">Multi-pass membrane protein</topology>
    </subcellularLocation>
</comment>
<dbReference type="OrthoDB" id="419616at2759"/>
<accession>A0A409WDI5</accession>
<keyword evidence="3 6" id="KW-0812">Transmembrane</keyword>
<name>A0A409WDI5_9AGAR</name>
<dbReference type="PANTHER" id="PTHR23504">
    <property type="entry name" value="MAJOR FACILITATOR SUPERFAMILY DOMAIN-CONTAINING PROTEIN 10"/>
    <property type="match status" value="1"/>
</dbReference>
<keyword evidence="4 6" id="KW-1133">Transmembrane helix</keyword>